<comment type="caution">
    <text evidence="1">The sequence shown here is derived from an EMBL/GenBank/DDBJ whole genome shotgun (WGS) entry which is preliminary data.</text>
</comment>
<keyword evidence="2" id="KW-1185">Reference proteome</keyword>
<name>A0A940YVE5_9BURK</name>
<evidence type="ECO:0000313" key="1">
    <source>
        <dbReference type="EMBL" id="MBQ0959965.1"/>
    </source>
</evidence>
<gene>
    <name evidence="1" type="ORF">KAK06_13510</name>
</gene>
<protein>
    <submittedName>
        <fullName evidence="1">Uncharacterized protein</fullName>
    </submittedName>
</protein>
<reference evidence="1" key="1">
    <citation type="submission" date="2021-04" db="EMBL/GenBank/DDBJ databases">
        <title>The genome sequence of Ideonella sp. 4Y11.</title>
        <authorList>
            <person name="Liu Y."/>
        </authorList>
    </citation>
    <scope>NUCLEOTIDE SEQUENCE</scope>
    <source>
        <strain evidence="1">4Y11</strain>
    </source>
</reference>
<dbReference type="EMBL" id="JAGQDE010000011">
    <property type="protein sequence ID" value="MBQ0959965.1"/>
    <property type="molecule type" value="Genomic_DNA"/>
</dbReference>
<dbReference type="RefSeq" id="WP_210802644.1">
    <property type="nucleotide sequence ID" value="NZ_JAGQDE010000011.1"/>
</dbReference>
<dbReference type="AlphaFoldDB" id="A0A940YVE5"/>
<organism evidence="1 2">
    <name type="scientific">Ideonella aquatica</name>
    <dbReference type="NCBI Taxonomy" id="2824119"/>
    <lineage>
        <taxon>Bacteria</taxon>
        <taxon>Pseudomonadati</taxon>
        <taxon>Pseudomonadota</taxon>
        <taxon>Betaproteobacteria</taxon>
        <taxon>Burkholderiales</taxon>
        <taxon>Sphaerotilaceae</taxon>
        <taxon>Ideonella</taxon>
    </lineage>
</organism>
<evidence type="ECO:0000313" key="2">
    <source>
        <dbReference type="Proteomes" id="UP000678374"/>
    </source>
</evidence>
<dbReference type="Proteomes" id="UP000678374">
    <property type="component" value="Unassembled WGS sequence"/>
</dbReference>
<proteinExistence type="predicted"/>
<sequence length="454" mass="50067">MKQYKQVIIHVGTDKTGSTSIQKALGTMREPLRRRGLAAYLPGDVHPMLGSAFCAEPESYVFNRNLGIADRAKIQARDKQYLVEVEDFIKSAQNCETLVASYEGFMHLPDEALEGLYKWARRYADSVIAVMYVREPHSYAVSAMGQNVRMGKEPCPSGRIPIHNFPEKVGRLVKLFGRDSVMVRSFESDQLTGNDAVIDFLHIVGAADIIDSPDYVTPERANQRMTSRAMMFGGAFAKALLDAGIKLPSAEYQRKYGGLIADLPGPSIKLTPEQAEVVAQTSRAGLDYLRSEFGIVFKDPPEKYIAPADTASEEILRDIANVVTAMVIKQCLLENAFGHVEVDNMPAQAKAGADLKLGITLFNDSSVLWQSTNPNPINIGYRYRGADGKLIAGGGRTPLPHARLRARDKCKLELKVKAPKAPGEYTLEISVVQEQHAWLDQKGFTKFSSKLSVS</sequence>
<accession>A0A940YVE5</accession>
<dbReference type="InterPro" id="IPR027417">
    <property type="entry name" value="P-loop_NTPase"/>
</dbReference>
<dbReference type="SUPFAM" id="SSF52540">
    <property type="entry name" value="P-loop containing nucleoside triphosphate hydrolases"/>
    <property type="match status" value="1"/>
</dbReference>